<dbReference type="Pfam" id="PF00344">
    <property type="entry name" value="SecY"/>
    <property type="match status" value="1"/>
</dbReference>
<dbReference type="Proteomes" id="UP000572268">
    <property type="component" value="Unassembled WGS sequence"/>
</dbReference>
<dbReference type="SUPFAM" id="SSF103491">
    <property type="entry name" value="Preprotein translocase SecY subunit"/>
    <property type="match status" value="1"/>
</dbReference>
<reference evidence="6 7" key="1">
    <citation type="submission" date="2020-04" db="EMBL/GenBank/DDBJ databases">
        <title>Perkinsus olseni comparative genomics.</title>
        <authorList>
            <person name="Bogema D.R."/>
        </authorList>
    </citation>
    <scope>NUCLEOTIDE SEQUENCE [LARGE SCALE GENOMIC DNA]</scope>
    <source>
        <strain evidence="4">ATCC PRA-179</strain>
        <strain evidence="5">ATCC PRA-31</strain>
    </source>
</reference>
<gene>
    <name evidence="5" type="ORF">FOL46_001551</name>
    <name evidence="4" type="ORF">FOZ61_006401</name>
</gene>
<feature type="transmembrane region" description="Helical" evidence="2">
    <location>
        <begin position="277"/>
        <end position="302"/>
    </location>
</feature>
<comment type="similarity">
    <text evidence="1">Belongs to the SecY/SEC61-alpha family.</text>
</comment>
<keyword evidence="2" id="KW-1133">Transmembrane helix</keyword>
<evidence type="ECO:0000259" key="3">
    <source>
        <dbReference type="Pfam" id="PF10559"/>
    </source>
</evidence>
<dbReference type="EMBL" id="JABAHT010000364">
    <property type="protein sequence ID" value="KAF4657261.1"/>
    <property type="molecule type" value="Genomic_DNA"/>
</dbReference>
<keyword evidence="2" id="KW-0472">Membrane</keyword>
<evidence type="ECO:0000313" key="5">
    <source>
        <dbReference type="EMBL" id="KAF4669226.1"/>
    </source>
</evidence>
<feature type="transmembrane region" description="Helical" evidence="2">
    <location>
        <begin position="236"/>
        <end position="256"/>
    </location>
</feature>
<proteinExistence type="inferred from homology"/>
<dbReference type="GO" id="GO:0016020">
    <property type="term" value="C:membrane"/>
    <property type="evidence" value="ECO:0007669"/>
    <property type="project" value="InterPro"/>
</dbReference>
<feature type="transmembrane region" description="Helical" evidence="2">
    <location>
        <begin position="77"/>
        <end position="96"/>
    </location>
</feature>
<dbReference type="PANTHER" id="PTHR10906">
    <property type="entry name" value="SECY/SEC61-ALPHA FAMILY MEMBER"/>
    <property type="match status" value="1"/>
</dbReference>
<dbReference type="Proteomes" id="UP000570595">
    <property type="component" value="Unassembled WGS sequence"/>
</dbReference>
<feature type="domain" description="Translocon Sec61/SecY plug" evidence="3">
    <location>
        <begin position="40"/>
        <end position="71"/>
    </location>
</feature>
<keyword evidence="2" id="KW-0812">Transmembrane</keyword>
<dbReference type="Gene3D" id="1.10.3370.10">
    <property type="entry name" value="SecY subunit domain"/>
    <property type="match status" value="1"/>
</dbReference>
<feature type="transmembrane region" description="Helical" evidence="2">
    <location>
        <begin position="171"/>
        <end position="192"/>
    </location>
</feature>
<feature type="transmembrane region" description="Helical" evidence="2">
    <location>
        <begin position="357"/>
        <end position="376"/>
    </location>
</feature>
<name>A0A7J6MCX9_PEROL</name>
<sequence>MRFLDVFRPAMRLLPEITTPDRRIPFNERMVWTATCLFMFMVLGEIRLYGMEKGSTVDPFYWLRTLMGSQQRTLRELGVAPILTAGMIMQFLYGSRLISADLSRKEDRALFQGAQKVIVVLVALVQASLLVGAGAFGPIPTIGGLNALLLVAQMVTSSIAVMAMDELLQKGYGFGATGINTFIAMSVCEQILSSGLSFKTIDVGRGPEKEGVVLALFQLTFRDGISGLKEALFRTGAANVLTLLATVLIFALVNYFQVFRVELPVKHVKARSHSGMYPIKLFYTGGMPIIIYAAFMANAYLISQILYSMFPGVKLIRFLGEWEYSEFTGYARPTAGLAYYFSPPQSTVSIFTDPVNLIVFASSVPIFCGIASRMWLNVSGTAARDIARQLKDQQMTMRGYRDSTVISVLDKYITPCAIVGGVVVGAIAVTGEILGAVGTGAGIILAVTTIYQNFETMYKEGGIPPELAAALF</sequence>
<dbReference type="Pfam" id="PF10559">
    <property type="entry name" value="Plug_translocon"/>
    <property type="match status" value="1"/>
</dbReference>
<evidence type="ECO:0000313" key="4">
    <source>
        <dbReference type="EMBL" id="KAF4657261.1"/>
    </source>
</evidence>
<dbReference type="GO" id="GO:0015031">
    <property type="term" value="P:protein transport"/>
    <property type="evidence" value="ECO:0007669"/>
    <property type="project" value="InterPro"/>
</dbReference>
<protein>
    <recommendedName>
        <fullName evidence="3">Translocon Sec61/SecY plug domain-containing protein</fullName>
    </recommendedName>
</protein>
<feature type="transmembrane region" description="Helical" evidence="2">
    <location>
        <begin position="405"/>
        <end position="427"/>
    </location>
</feature>
<organism evidence="5 7">
    <name type="scientific">Perkinsus olseni</name>
    <name type="common">Perkinsus atlanticus</name>
    <dbReference type="NCBI Taxonomy" id="32597"/>
    <lineage>
        <taxon>Eukaryota</taxon>
        <taxon>Sar</taxon>
        <taxon>Alveolata</taxon>
        <taxon>Perkinsozoa</taxon>
        <taxon>Perkinsea</taxon>
        <taxon>Perkinsida</taxon>
        <taxon>Perkinsidae</taxon>
        <taxon>Perkinsus</taxon>
    </lineage>
</organism>
<evidence type="ECO:0000256" key="1">
    <source>
        <dbReference type="RuleBase" id="RU004349"/>
    </source>
</evidence>
<evidence type="ECO:0000313" key="7">
    <source>
        <dbReference type="Proteomes" id="UP000572268"/>
    </source>
</evidence>
<dbReference type="PIRSF" id="PIRSF004557">
    <property type="entry name" value="SecY"/>
    <property type="match status" value="1"/>
</dbReference>
<feature type="transmembrane region" description="Helical" evidence="2">
    <location>
        <begin position="30"/>
        <end position="50"/>
    </location>
</feature>
<feature type="transmembrane region" description="Helical" evidence="2">
    <location>
        <begin position="145"/>
        <end position="164"/>
    </location>
</feature>
<accession>A0A7J6MCX9</accession>
<dbReference type="InterPro" id="IPR002208">
    <property type="entry name" value="SecY/SEC61-alpha"/>
</dbReference>
<evidence type="ECO:0000256" key="2">
    <source>
        <dbReference type="SAM" id="Phobius"/>
    </source>
</evidence>
<dbReference type="AlphaFoldDB" id="A0A7J6MCX9"/>
<evidence type="ECO:0000313" key="6">
    <source>
        <dbReference type="Proteomes" id="UP000570595"/>
    </source>
</evidence>
<dbReference type="InterPro" id="IPR023201">
    <property type="entry name" value="SecY_dom_sf"/>
</dbReference>
<feature type="transmembrane region" description="Helical" evidence="2">
    <location>
        <begin position="433"/>
        <end position="451"/>
    </location>
</feature>
<comment type="caution">
    <text evidence="5">The sequence shown here is derived from an EMBL/GenBank/DDBJ whole genome shotgun (WGS) entry which is preliminary data.</text>
</comment>
<dbReference type="EMBL" id="JABANN010000144">
    <property type="protein sequence ID" value="KAF4669226.1"/>
    <property type="molecule type" value="Genomic_DNA"/>
</dbReference>
<dbReference type="InterPro" id="IPR019561">
    <property type="entry name" value="Translocon_Sec61/SecY_plug_dom"/>
</dbReference>
<dbReference type="OrthoDB" id="420669at2759"/>
<feature type="transmembrane region" description="Helical" evidence="2">
    <location>
        <begin position="117"/>
        <end position="139"/>
    </location>
</feature>